<comment type="caution">
    <text evidence="8">The sequence shown here is derived from an EMBL/GenBank/DDBJ whole genome shotgun (WGS) entry which is preliminary data.</text>
</comment>
<dbReference type="GO" id="GO:0004930">
    <property type="term" value="F:G protein-coupled receptor activity"/>
    <property type="evidence" value="ECO:0007669"/>
    <property type="project" value="TreeGrafter"/>
</dbReference>
<sequence>MPNTTVIFEPYTNIEVVGVGFLVAAGALSLLTAGCLFLFILFKICTVRDAADGSFFRNPLAVYFACLLFSDVIEGVSSVINASWVTHRGIEQSSLCVAQAALKQAGHLGTAFWSLVIACQTFVVLFYGIRSEKWVTYTTLIGVWLLVLLLMLLGPLAIAKPAHGPFWGIKGSWCWIEDGYPIERHVLQYTYQFVSAFGSMILYTLVVLRIRGNIVVNGWRFSFQRRRPRSKTPDSSTLQPAYYTLHRRQRTHDSHVVTNLSQPNSQVIKVAKHMMLYPIAYMILILPHATTRFMYFAGHSISHLTMICTATLLMLNGFVDTVLFLTTRRVLPAKMLFPRRLRSFLGLSTTEDDDIESKAHISSSRPQMTIHDGTGILVNIERISDSDVPQSPVRAKLHRESLHLHHQHRPLGPYDMLTTTLRDGRDASVGHTRPSLESTCSIQGGDMLMSRKIARPSLHRPNMSTDTGMGTISDTTVVGDGNESRKGSFEIARAARLRGPAVVEFDSPRPQTTESYMPSPTSSPGLEHASVGYQYRVHGHPYASPQATNQHMGRYD</sequence>
<evidence type="ECO:0000256" key="1">
    <source>
        <dbReference type="ARBA" id="ARBA00004141"/>
    </source>
</evidence>
<reference evidence="8 9" key="1">
    <citation type="journal article" date="2011" name="PLoS Pathog.">
        <title>Endophytic Life Strategies Decoded by Genome and Transcriptome Analyses of the Mutualistic Root Symbiont Piriformospora indica.</title>
        <authorList>
            <person name="Zuccaro A."/>
            <person name="Lahrmann U."/>
            <person name="Guldener U."/>
            <person name="Langen G."/>
            <person name="Pfiffi S."/>
            <person name="Biedenkopf D."/>
            <person name="Wong P."/>
            <person name="Samans B."/>
            <person name="Grimm C."/>
            <person name="Basiewicz M."/>
            <person name="Murat C."/>
            <person name="Martin F."/>
            <person name="Kogel K.H."/>
        </authorList>
    </citation>
    <scope>NUCLEOTIDE SEQUENCE [LARGE SCALE GENOMIC DNA]</scope>
    <source>
        <strain evidence="8 9">DSM 11827</strain>
    </source>
</reference>
<dbReference type="AlphaFoldDB" id="G4T7D7"/>
<evidence type="ECO:0000256" key="5">
    <source>
        <dbReference type="SAM" id="MobiDB-lite"/>
    </source>
</evidence>
<evidence type="ECO:0000256" key="6">
    <source>
        <dbReference type="SAM" id="Phobius"/>
    </source>
</evidence>
<dbReference type="EMBL" id="CAFZ01000011">
    <property type="protein sequence ID" value="CCA67255.1"/>
    <property type="molecule type" value="Genomic_DNA"/>
</dbReference>
<dbReference type="InterPro" id="IPR022596">
    <property type="entry name" value="GPR1/2/3_C"/>
</dbReference>
<keyword evidence="3 6" id="KW-1133">Transmembrane helix</keyword>
<dbReference type="Pfam" id="PF11970">
    <property type="entry name" value="GPR_Gpa2_C"/>
    <property type="match status" value="1"/>
</dbReference>
<feature type="transmembrane region" description="Helical" evidence="6">
    <location>
        <begin position="134"/>
        <end position="158"/>
    </location>
</feature>
<dbReference type="HOGENOM" id="CLU_511008_0_0_1"/>
<dbReference type="Gene3D" id="1.20.1070.10">
    <property type="entry name" value="Rhodopsin 7-helix transmembrane proteins"/>
    <property type="match status" value="1"/>
</dbReference>
<organism evidence="8 9">
    <name type="scientific">Serendipita indica (strain DSM 11827)</name>
    <name type="common">Root endophyte fungus</name>
    <name type="synonym">Piriformospora indica</name>
    <dbReference type="NCBI Taxonomy" id="1109443"/>
    <lineage>
        <taxon>Eukaryota</taxon>
        <taxon>Fungi</taxon>
        <taxon>Dikarya</taxon>
        <taxon>Basidiomycota</taxon>
        <taxon>Agaricomycotina</taxon>
        <taxon>Agaricomycetes</taxon>
        <taxon>Sebacinales</taxon>
        <taxon>Serendipitaceae</taxon>
        <taxon>Serendipita</taxon>
    </lineage>
</organism>
<keyword evidence="2 6" id="KW-0812">Transmembrane</keyword>
<dbReference type="SUPFAM" id="SSF81321">
    <property type="entry name" value="Family A G protein-coupled receptor-like"/>
    <property type="match status" value="1"/>
</dbReference>
<evidence type="ECO:0000313" key="8">
    <source>
        <dbReference type="EMBL" id="CCA67255.1"/>
    </source>
</evidence>
<comment type="subcellular location">
    <subcellularLocation>
        <location evidence="1">Membrane</location>
        <topology evidence="1">Multi-pass membrane protein</topology>
    </subcellularLocation>
</comment>
<feature type="transmembrane region" description="Helical" evidence="6">
    <location>
        <begin position="275"/>
        <end position="295"/>
    </location>
</feature>
<keyword evidence="4 6" id="KW-0472">Membrane</keyword>
<name>G4T7D7_SERID</name>
<feature type="transmembrane region" description="Helical" evidence="6">
    <location>
        <begin position="20"/>
        <end position="42"/>
    </location>
</feature>
<evidence type="ECO:0000313" key="9">
    <source>
        <dbReference type="Proteomes" id="UP000007148"/>
    </source>
</evidence>
<protein>
    <recommendedName>
        <fullName evidence="7">G protein-coupled receptor GPR1/2/3 C-terminal domain-containing protein</fullName>
    </recommendedName>
</protein>
<feature type="region of interest" description="Disordered" evidence="5">
    <location>
        <begin position="505"/>
        <end position="527"/>
    </location>
</feature>
<feature type="region of interest" description="Disordered" evidence="5">
    <location>
        <begin position="458"/>
        <end position="485"/>
    </location>
</feature>
<feature type="domain" description="G protein-coupled receptor GPR1/2/3 C-terminal" evidence="7">
    <location>
        <begin position="265"/>
        <end position="329"/>
    </location>
</feature>
<feature type="transmembrane region" description="Helical" evidence="6">
    <location>
        <begin position="105"/>
        <end position="127"/>
    </location>
</feature>
<dbReference type="GO" id="GO:0007189">
    <property type="term" value="P:adenylate cyclase-activating G protein-coupled receptor signaling pathway"/>
    <property type="evidence" value="ECO:0007669"/>
    <property type="project" value="TreeGrafter"/>
</dbReference>
<evidence type="ECO:0000259" key="7">
    <source>
        <dbReference type="Pfam" id="PF11970"/>
    </source>
</evidence>
<feature type="compositionally biased region" description="Polar residues" evidence="5">
    <location>
        <begin position="509"/>
        <end position="524"/>
    </location>
</feature>
<feature type="transmembrane region" description="Helical" evidence="6">
    <location>
        <begin position="189"/>
        <end position="210"/>
    </location>
</feature>
<dbReference type="GO" id="GO:0005886">
    <property type="term" value="C:plasma membrane"/>
    <property type="evidence" value="ECO:0007669"/>
    <property type="project" value="TreeGrafter"/>
</dbReference>
<feature type="transmembrane region" description="Helical" evidence="6">
    <location>
        <begin position="62"/>
        <end position="85"/>
    </location>
</feature>
<evidence type="ECO:0000256" key="2">
    <source>
        <dbReference type="ARBA" id="ARBA00022692"/>
    </source>
</evidence>
<feature type="compositionally biased region" description="Polar residues" evidence="5">
    <location>
        <begin position="462"/>
        <end position="476"/>
    </location>
</feature>
<evidence type="ECO:0000256" key="4">
    <source>
        <dbReference type="ARBA" id="ARBA00023136"/>
    </source>
</evidence>
<dbReference type="Proteomes" id="UP000007148">
    <property type="component" value="Unassembled WGS sequence"/>
</dbReference>
<keyword evidence="9" id="KW-1185">Reference proteome</keyword>
<accession>G4T7D7</accession>
<dbReference type="InParanoid" id="G4T7D7"/>
<proteinExistence type="predicted"/>
<gene>
    <name evidence="8" type="ORF">PIIN_01088</name>
</gene>
<dbReference type="eggNOG" id="ENOG502RYZC">
    <property type="taxonomic scope" value="Eukaryota"/>
</dbReference>
<feature type="transmembrane region" description="Helical" evidence="6">
    <location>
        <begin position="301"/>
        <end position="325"/>
    </location>
</feature>
<dbReference type="OrthoDB" id="100006at2759"/>
<evidence type="ECO:0000256" key="3">
    <source>
        <dbReference type="ARBA" id="ARBA00022989"/>
    </source>
</evidence>
<dbReference type="PANTHER" id="PTHR23112:SF37">
    <property type="entry name" value="G PROTEIN-COUPLED RECEPTOR GPR1"/>
    <property type="match status" value="1"/>
</dbReference>
<dbReference type="PANTHER" id="PTHR23112">
    <property type="entry name" value="G PROTEIN-COUPLED RECEPTOR 157-RELATED"/>
    <property type="match status" value="1"/>
</dbReference>